<gene>
    <name evidence="2" type="ORF">NCTC13193_02617</name>
</gene>
<dbReference type="AlphaFoldDB" id="A0A3S4X1V7"/>
<evidence type="ECO:0000313" key="2">
    <source>
        <dbReference type="EMBL" id="VEI69308.1"/>
    </source>
</evidence>
<proteinExistence type="predicted"/>
<keyword evidence="1" id="KW-1133">Transmembrane helix</keyword>
<dbReference type="Proteomes" id="UP000270487">
    <property type="component" value="Chromosome"/>
</dbReference>
<organism evidence="2 3">
    <name type="scientific">Serratia fonticola</name>
    <dbReference type="NCBI Taxonomy" id="47917"/>
    <lineage>
        <taxon>Bacteria</taxon>
        <taxon>Pseudomonadati</taxon>
        <taxon>Pseudomonadota</taxon>
        <taxon>Gammaproteobacteria</taxon>
        <taxon>Enterobacterales</taxon>
        <taxon>Yersiniaceae</taxon>
        <taxon>Serratia</taxon>
    </lineage>
</organism>
<feature type="transmembrane region" description="Helical" evidence="1">
    <location>
        <begin position="29"/>
        <end position="51"/>
    </location>
</feature>
<evidence type="ECO:0000256" key="1">
    <source>
        <dbReference type="SAM" id="Phobius"/>
    </source>
</evidence>
<sequence length="243" mass="28923">MKLLRNKISNSPMLSGILENAKPYSLINIFFYLVIFALFVISISFIFIFIFLNHAVDGKYTQFLILLTVAVTLLTLIYNIRRHVSEDYCKEAREYLKKAFEVIKPKDGEDRPRNDRFLWLTCARFLKTSERFGEKIIMASHKDMYLEERQYWRVKFHEVIKDFPSEYYAEKPEHLIGHLSSVRSPLAETSLYVIYNFTNWHENYMDPLANYRFSDEEIEEMQIRGPRGLGDLLAAHRELKRKK</sequence>
<name>A0A3S4X1V7_SERFO</name>
<evidence type="ECO:0000313" key="3">
    <source>
        <dbReference type="Proteomes" id="UP000270487"/>
    </source>
</evidence>
<keyword evidence="1" id="KW-0812">Transmembrane</keyword>
<protein>
    <submittedName>
        <fullName evidence="2">Uncharacterized protein</fullName>
    </submittedName>
</protein>
<accession>A0A3S4X1V7</accession>
<dbReference type="EMBL" id="LR134492">
    <property type="protein sequence ID" value="VEI69308.1"/>
    <property type="molecule type" value="Genomic_DNA"/>
</dbReference>
<reference evidence="2 3" key="1">
    <citation type="submission" date="2018-12" db="EMBL/GenBank/DDBJ databases">
        <authorList>
            <consortium name="Pathogen Informatics"/>
        </authorList>
    </citation>
    <scope>NUCLEOTIDE SEQUENCE [LARGE SCALE GENOMIC DNA]</scope>
    <source>
        <strain evidence="2 3">NCTC13193</strain>
    </source>
</reference>
<feature type="transmembrane region" description="Helical" evidence="1">
    <location>
        <begin position="63"/>
        <end position="80"/>
    </location>
</feature>
<keyword evidence="1" id="KW-0472">Membrane</keyword>